<dbReference type="EMBL" id="JXJN01001646">
    <property type="status" value="NOT_ANNOTATED_CDS"/>
    <property type="molecule type" value="Genomic_DNA"/>
</dbReference>
<reference evidence="1" key="2">
    <citation type="submission" date="2020-05" db="UniProtKB">
        <authorList>
            <consortium name="EnsemblMetazoa"/>
        </authorList>
    </citation>
    <scope>IDENTIFICATION</scope>
    <source>
        <strain evidence="1">IAEA</strain>
    </source>
</reference>
<dbReference type="Proteomes" id="UP000092460">
    <property type="component" value="Unassembled WGS sequence"/>
</dbReference>
<dbReference type="VEuPathDB" id="VectorBase:GPPI004478"/>
<proteinExistence type="predicted"/>
<keyword evidence="2" id="KW-1185">Reference proteome</keyword>
<dbReference type="AlphaFoldDB" id="A0A1B0AQ23"/>
<evidence type="ECO:0000313" key="2">
    <source>
        <dbReference type="Proteomes" id="UP000092460"/>
    </source>
</evidence>
<organism evidence="1 2">
    <name type="scientific">Glossina palpalis gambiensis</name>
    <dbReference type="NCBI Taxonomy" id="67801"/>
    <lineage>
        <taxon>Eukaryota</taxon>
        <taxon>Metazoa</taxon>
        <taxon>Ecdysozoa</taxon>
        <taxon>Arthropoda</taxon>
        <taxon>Hexapoda</taxon>
        <taxon>Insecta</taxon>
        <taxon>Pterygota</taxon>
        <taxon>Neoptera</taxon>
        <taxon>Endopterygota</taxon>
        <taxon>Diptera</taxon>
        <taxon>Brachycera</taxon>
        <taxon>Muscomorpha</taxon>
        <taxon>Hippoboscoidea</taxon>
        <taxon>Glossinidae</taxon>
        <taxon>Glossina</taxon>
    </lineage>
</organism>
<accession>A0A1B0AQ23</accession>
<name>A0A1B0AQ23_9MUSC</name>
<dbReference type="EnsemblMetazoa" id="GPPI004478-RA">
    <property type="protein sequence ID" value="GPPI004478-PA"/>
    <property type="gene ID" value="GPPI004478"/>
</dbReference>
<sequence>YKIVSIIVTKKCIQLSQYPKKYTLVRSLYVSECVFSLFAVMCEGLVAFDCWLFARNLLPEANELSDSAILPLPSNCIHIIGTLQAAMSGGMLLPTPPCPMGICKGVISNAVISSSPPPSSSRKSVLFFHLLARKSSNEALPAVGAQALFIKPTDVDIRPHNQTLYNLNNIFATAAGTQVIWRPLGDIKIMTTKQIF</sequence>
<evidence type="ECO:0000313" key="1">
    <source>
        <dbReference type="EnsemblMetazoa" id="GPPI004478-PA"/>
    </source>
</evidence>
<reference evidence="2" key="1">
    <citation type="submission" date="2015-01" db="EMBL/GenBank/DDBJ databases">
        <authorList>
            <person name="Aksoy S."/>
            <person name="Warren W."/>
            <person name="Wilson R.K."/>
        </authorList>
    </citation>
    <scope>NUCLEOTIDE SEQUENCE [LARGE SCALE GENOMIC DNA]</scope>
    <source>
        <strain evidence="2">IAEA</strain>
    </source>
</reference>
<protein>
    <submittedName>
        <fullName evidence="1">Uncharacterized protein</fullName>
    </submittedName>
</protein>
<dbReference type="EMBL" id="JXJN01001647">
    <property type="status" value="NOT_ANNOTATED_CDS"/>
    <property type="molecule type" value="Genomic_DNA"/>
</dbReference>